<evidence type="ECO:0000313" key="2">
    <source>
        <dbReference type="EMBL" id="CAG9165370.1"/>
    </source>
</evidence>
<accession>A0ABN7Y0B0</accession>
<protein>
    <submittedName>
        <fullName evidence="2">Uncharacterized protein</fullName>
    </submittedName>
</protein>
<reference evidence="2 3" key="1">
    <citation type="submission" date="2021-08" db="EMBL/GenBank/DDBJ databases">
        <authorList>
            <person name="Peeters C."/>
        </authorList>
    </citation>
    <scope>NUCLEOTIDE SEQUENCE [LARGE SCALE GENOMIC DNA]</scope>
    <source>
        <strain evidence="2 3">LMG 21510</strain>
    </source>
</reference>
<dbReference type="EMBL" id="CAJZAH010000001">
    <property type="protein sequence ID" value="CAG9165370.1"/>
    <property type="molecule type" value="Genomic_DNA"/>
</dbReference>
<sequence>MFGNLISAPTPERIAAREVQNMRLALYQAERRLLEAQMQVDYYRGLVGFLEDVATTGVENVVDKRREASHHAVPAIEENHSPQPSQPAPRVAPGLTTVPIVPSAA</sequence>
<gene>
    <name evidence="2" type="ORF">LMG21510_00060</name>
</gene>
<organism evidence="2 3">
    <name type="scientific">Cupriavidus respiraculi</name>
    <dbReference type="NCBI Taxonomy" id="195930"/>
    <lineage>
        <taxon>Bacteria</taxon>
        <taxon>Pseudomonadati</taxon>
        <taxon>Pseudomonadota</taxon>
        <taxon>Betaproteobacteria</taxon>
        <taxon>Burkholderiales</taxon>
        <taxon>Burkholderiaceae</taxon>
        <taxon>Cupriavidus</taxon>
    </lineage>
</organism>
<name>A0ABN7Y0B0_9BURK</name>
<evidence type="ECO:0000313" key="3">
    <source>
        <dbReference type="Proteomes" id="UP000721236"/>
    </source>
</evidence>
<comment type="caution">
    <text evidence="2">The sequence shown here is derived from an EMBL/GenBank/DDBJ whole genome shotgun (WGS) entry which is preliminary data.</text>
</comment>
<proteinExistence type="predicted"/>
<feature type="region of interest" description="Disordered" evidence="1">
    <location>
        <begin position="68"/>
        <end position="105"/>
    </location>
</feature>
<dbReference type="Proteomes" id="UP000721236">
    <property type="component" value="Unassembled WGS sequence"/>
</dbReference>
<evidence type="ECO:0000256" key="1">
    <source>
        <dbReference type="SAM" id="MobiDB-lite"/>
    </source>
</evidence>
<keyword evidence="3" id="KW-1185">Reference proteome</keyword>